<evidence type="ECO:0000256" key="2">
    <source>
        <dbReference type="ARBA" id="ARBA00006046"/>
    </source>
</evidence>
<dbReference type="NCBIfam" id="TIGR02734">
    <property type="entry name" value="crtI_fam"/>
    <property type="match status" value="1"/>
</dbReference>
<dbReference type="RefSeq" id="WP_343897242.1">
    <property type="nucleotide sequence ID" value="NZ_BAAAFZ010000067.1"/>
</dbReference>
<comment type="similarity">
    <text evidence="2 5">Belongs to the carotenoid/retinoid oxidoreductase family.</text>
</comment>
<dbReference type="InterPro" id="IPR008150">
    <property type="entry name" value="Phytoene_DH_bac_CS"/>
</dbReference>
<dbReference type="InterPro" id="IPR002937">
    <property type="entry name" value="Amino_oxidase"/>
</dbReference>
<dbReference type="PANTHER" id="PTHR43734">
    <property type="entry name" value="PHYTOENE DESATURASE"/>
    <property type="match status" value="1"/>
</dbReference>
<sequence>MNLPLTAPALRETRPRVAVIGAGPGGLASAMQLAAAGARVTLYERDAVVGGRTRTLTAPGGYRFDLGPTFFLYPRILSEIFATCGASLEQEVELRQLDPQYRLVFEGHGTIDATPDMDRMEAEIARLCPADARGLRPFLAENRRKLEAFRPVLERAFCTPADVLGLDMLRSLRLMRPHRTVDQDLSKHFRDPRVRLAFSFQTKYLGMSPFRCPSLFTILSFLEYEHGVFHPMGGCGAVSDAMARVAESVGVDIRLEQPVERIAFAGRRAIGVEVGGRHHAADAVVVNADFAHAIPKLIPDSIRRRWTDRKIEKARYSCSTFMLYLGVEGEFPELPHHSILLAEDYRRNIRQIETGEIPDVPSLYVQHAGATDPSMAPPGHTSLYLLVPVPNLLHGADWTVEAPRYRRLALDRLKGLGITDIESRIRYERMVTPHDWREEFAVGHGATFNLSHDLGQMLCFRPGNRFAELDGVYLVGGGTHPGSGLPVIYEGARITCGLLARDLGLRPVPVGTGFSQDMTPAYGATS</sequence>
<accession>A0ABN1FVN0</accession>
<comment type="pathway">
    <text evidence="1 5">Carotenoid biosynthesis.</text>
</comment>
<comment type="caution">
    <text evidence="7">The sequence shown here is derived from an EMBL/GenBank/DDBJ whole genome shotgun (WGS) entry which is preliminary data.</text>
</comment>
<evidence type="ECO:0000313" key="7">
    <source>
        <dbReference type="EMBL" id="GAA0598406.1"/>
    </source>
</evidence>
<dbReference type="InterPro" id="IPR036188">
    <property type="entry name" value="FAD/NAD-bd_sf"/>
</dbReference>
<gene>
    <name evidence="7" type="ORF">GCM10009416_40730</name>
</gene>
<name>A0ABN1FVN0_9PROT</name>
<evidence type="ECO:0000313" key="8">
    <source>
        <dbReference type="Proteomes" id="UP001501588"/>
    </source>
</evidence>
<dbReference type="Gene3D" id="3.50.50.60">
    <property type="entry name" value="FAD/NAD(P)-binding domain"/>
    <property type="match status" value="2"/>
</dbReference>
<protein>
    <submittedName>
        <fullName evidence="7">Phytoene desaturase</fullName>
    </submittedName>
</protein>
<dbReference type="InterPro" id="IPR014105">
    <property type="entry name" value="Carotenoid/retinoid_OxRdtase"/>
</dbReference>
<reference evidence="7 8" key="1">
    <citation type="journal article" date="2019" name="Int. J. Syst. Evol. Microbiol.">
        <title>The Global Catalogue of Microorganisms (GCM) 10K type strain sequencing project: providing services to taxonomists for standard genome sequencing and annotation.</title>
        <authorList>
            <consortium name="The Broad Institute Genomics Platform"/>
            <consortium name="The Broad Institute Genome Sequencing Center for Infectious Disease"/>
            <person name="Wu L."/>
            <person name="Ma J."/>
        </authorList>
    </citation>
    <scope>NUCLEOTIDE SEQUENCE [LARGE SCALE GENOMIC DNA]</scope>
    <source>
        <strain evidence="7 8">JCM 9933</strain>
    </source>
</reference>
<dbReference type="Proteomes" id="UP001501588">
    <property type="component" value="Unassembled WGS sequence"/>
</dbReference>
<dbReference type="SUPFAM" id="SSF51905">
    <property type="entry name" value="FAD/NAD(P)-binding domain"/>
    <property type="match status" value="1"/>
</dbReference>
<dbReference type="PRINTS" id="PR00419">
    <property type="entry name" value="ADXRDTASE"/>
</dbReference>
<evidence type="ECO:0000256" key="4">
    <source>
        <dbReference type="ARBA" id="ARBA00023002"/>
    </source>
</evidence>
<dbReference type="PANTHER" id="PTHR43734:SF1">
    <property type="entry name" value="PHYTOENE DESATURASE"/>
    <property type="match status" value="1"/>
</dbReference>
<keyword evidence="4 5" id="KW-0560">Oxidoreductase</keyword>
<dbReference type="EMBL" id="BAAAFZ010000067">
    <property type="protein sequence ID" value="GAA0598406.1"/>
    <property type="molecule type" value="Genomic_DNA"/>
</dbReference>
<feature type="domain" description="Amine oxidase" evidence="6">
    <location>
        <begin position="25"/>
        <end position="483"/>
    </location>
</feature>
<evidence type="ECO:0000259" key="6">
    <source>
        <dbReference type="Pfam" id="PF01593"/>
    </source>
</evidence>
<organism evidence="7 8">
    <name type="scientific">Craurococcus roseus</name>
    <dbReference type="NCBI Taxonomy" id="77585"/>
    <lineage>
        <taxon>Bacteria</taxon>
        <taxon>Pseudomonadati</taxon>
        <taxon>Pseudomonadota</taxon>
        <taxon>Alphaproteobacteria</taxon>
        <taxon>Acetobacterales</taxon>
        <taxon>Acetobacteraceae</taxon>
        <taxon>Craurococcus</taxon>
    </lineage>
</organism>
<proteinExistence type="inferred from homology"/>
<dbReference type="PROSITE" id="PS00982">
    <property type="entry name" value="PHYTOENE_DH"/>
    <property type="match status" value="1"/>
</dbReference>
<keyword evidence="3 5" id="KW-0125">Carotenoid biosynthesis</keyword>
<evidence type="ECO:0000256" key="1">
    <source>
        <dbReference type="ARBA" id="ARBA00004829"/>
    </source>
</evidence>
<dbReference type="Pfam" id="PF01593">
    <property type="entry name" value="Amino_oxidase"/>
    <property type="match status" value="1"/>
</dbReference>
<evidence type="ECO:0000256" key="5">
    <source>
        <dbReference type="RuleBase" id="RU362075"/>
    </source>
</evidence>
<keyword evidence="8" id="KW-1185">Reference proteome</keyword>
<evidence type="ECO:0000256" key="3">
    <source>
        <dbReference type="ARBA" id="ARBA00022746"/>
    </source>
</evidence>